<evidence type="ECO:0000256" key="1">
    <source>
        <dbReference type="ARBA" id="ARBA00001424"/>
    </source>
</evidence>
<dbReference type="Gene3D" id="3.40.350.10">
    <property type="entry name" value="Creatinase/prolidase N-terminal domain"/>
    <property type="match status" value="1"/>
</dbReference>
<evidence type="ECO:0000259" key="8">
    <source>
        <dbReference type="SMART" id="SM01011"/>
    </source>
</evidence>
<evidence type="ECO:0000313" key="9">
    <source>
        <dbReference type="EMBL" id="MDI6449850.1"/>
    </source>
</evidence>
<dbReference type="SMART" id="SM01011">
    <property type="entry name" value="AMP_N"/>
    <property type="match status" value="1"/>
</dbReference>
<keyword evidence="6" id="KW-0378">Hydrolase</keyword>
<dbReference type="Gene3D" id="3.90.230.10">
    <property type="entry name" value="Creatinase/methionine aminopeptidase superfamily"/>
    <property type="match status" value="1"/>
</dbReference>
<keyword evidence="10" id="KW-1185">Reference proteome</keyword>
<dbReference type="SUPFAM" id="SSF53092">
    <property type="entry name" value="Creatinase/prolidase N-terminal domain"/>
    <property type="match status" value="1"/>
</dbReference>
<dbReference type="InterPro" id="IPR052433">
    <property type="entry name" value="X-Pro_dipept-like"/>
</dbReference>
<keyword evidence="9" id="KW-0645">Protease</keyword>
<protein>
    <recommendedName>
        <fullName evidence="4">Xaa-Pro aminopeptidase</fullName>
        <ecNumber evidence="4">3.4.11.9</ecNumber>
    </recommendedName>
</protein>
<dbReference type="EC" id="3.4.11.9" evidence="4"/>
<dbReference type="EMBL" id="JASCXX010000014">
    <property type="protein sequence ID" value="MDI6449850.1"/>
    <property type="molecule type" value="Genomic_DNA"/>
</dbReference>
<dbReference type="GO" id="GO:0030145">
    <property type="term" value="F:manganese ion binding"/>
    <property type="evidence" value="ECO:0007669"/>
    <property type="project" value="InterPro"/>
</dbReference>
<keyword evidence="9" id="KW-0031">Aminopeptidase</keyword>
<dbReference type="InterPro" id="IPR007865">
    <property type="entry name" value="Aminopep_P_N"/>
</dbReference>
<accession>A0AAW6TW67</accession>
<evidence type="ECO:0000256" key="3">
    <source>
        <dbReference type="ARBA" id="ARBA00008766"/>
    </source>
</evidence>
<dbReference type="SUPFAM" id="SSF55920">
    <property type="entry name" value="Creatinase/aminopeptidase"/>
    <property type="match status" value="1"/>
</dbReference>
<comment type="cofactor">
    <cofactor evidence="2">
        <name>Mn(2+)</name>
        <dbReference type="ChEBI" id="CHEBI:29035"/>
    </cofactor>
</comment>
<dbReference type="PANTHER" id="PTHR43226:SF4">
    <property type="entry name" value="XAA-PRO AMINOPEPTIDASE 3"/>
    <property type="match status" value="1"/>
</dbReference>
<name>A0AAW6TW67_9BACT</name>
<dbReference type="Pfam" id="PF00557">
    <property type="entry name" value="Peptidase_M24"/>
    <property type="match status" value="1"/>
</dbReference>
<dbReference type="GO" id="GO:0005829">
    <property type="term" value="C:cytosol"/>
    <property type="evidence" value="ECO:0007669"/>
    <property type="project" value="TreeGrafter"/>
</dbReference>
<dbReference type="Proteomes" id="UP001431776">
    <property type="component" value="Unassembled WGS sequence"/>
</dbReference>
<dbReference type="AlphaFoldDB" id="A0AAW6TW67"/>
<keyword evidence="7" id="KW-0464">Manganese</keyword>
<dbReference type="InterPro" id="IPR029149">
    <property type="entry name" value="Creatin/AminoP/Spt16_N"/>
</dbReference>
<evidence type="ECO:0000256" key="7">
    <source>
        <dbReference type="ARBA" id="ARBA00023211"/>
    </source>
</evidence>
<reference evidence="9" key="1">
    <citation type="submission" date="2023-05" db="EMBL/GenBank/DDBJ databases">
        <title>Anaerotaeda fermentans gen. nov., sp. nov., a novel anaerobic planctomycete of the new family within the order Sedimentisphaerales isolated from Taman Peninsula, Russia.</title>
        <authorList>
            <person name="Khomyakova M.A."/>
            <person name="Merkel A.Y."/>
            <person name="Slobodkin A.I."/>
        </authorList>
    </citation>
    <scope>NUCLEOTIDE SEQUENCE</scope>
    <source>
        <strain evidence="9">M17dextr</strain>
    </source>
</reference>
<evidence type="ECO:0000256" key="2">
    <source>
        <dbReference type="ARBA" id="ARBA00001936"/>
    </source>
</evidence>
<comment type="caution">
    <text evidence="9">The sequence shown here is derived from an EMBL/GenBank/DDBJ whole genome shotgun (WGS) entry which is preliminary data.</text>
</comment>
<sequence>MFPPETYKQRRAGLRRQISSGVVLFAGNEPSPMNYADNCYPFRQDSSFLYYFGLDEPALAAVIDVDEGTECLFGDDATVDDVIWTGPQTPLCEKAHQVGITQTAPSRNLPSFLRKASDHGRPIHLLPPCRDDQILKIGRLLDIPPQAVGARVSESLIRAVVAQRSVKAPEEIEQIELAMSVSHQMQVTAMKTARPGVVEREVVGVMAGIARSRGVRFAFEPIFSIHGETLHNPFHNNVMKAGDVAVNDSGAESPLRYASDVTRTIPVGGRFTQNQREVYSIVLNAQEAAIAAIRPGVEFRDIHRLACLRLVAGLKELGLTKGDPAEAVAAGAHTLFFQCGLGHMMGLDVHDMEGLGEDYVGYTDTIRRNPAFGWRSLRLAKAVEPGHVVTVEPGIYLIPTLIDRWKAERKCEAFINYDKVETYRDFGGVRIEDDVLVTDTGARVLGPPIPKTIAEVETLASA</sequence>
<dbReference type="InterPro" id="IPR000994">
    <property type="entry name" value="Pept_M24"/>
</dbReference>
<dbReference type="GO" id="GO:0070006">
    <property type="term" value="F:metalloaminopeptidase activity"/>
    <property type="evidence" value="ECO:0007669"/>
    <property type="project" value="InterPro"/>
</dbReference>
<evidence type="ECO:0000256" key="4">
    <source>
        <dbReference type="ARBA" id="ARBA00012574"/>
    </source>
</evidence>
<evidence type="ECO:0000256" key="5">
    <source>
        <dbReference type="ARBA" id="ARBA00022723"/>
    </source>
</evidence>
<dbReference type="GO" id="GO:0006508">
    <property type="term" value="P:proteolysis"/>
    <property type="evidence" value="ECO:0007669"/>
    <property type="project" value="TreeGrafter"/>
</dbReference>
<evidence type="ECO:0000256" key="6">
    <source>
        <dbReference type="ARBA" id="ARBA00022801"/>
    </source>
</evidence>
<keyword evidence="5" id="KW-0479">Metal-binding</keyword>
<comment type="similarity">
    <text evidence="3">Belongs to the peptidase M24B family.</text>
</comment>
<evidence type="ECO:0000313" key="10">
    <source>
        <dbReference type="Proteomes" id="UP001431776"/>
    </source>
</evidence>
<dbReference type="RefSeq" id="WP_349245260.1">
    <property type="nucleotide sequence ID" value="NZ_JASCXX010000014.1"/>
</dbReference>
<organism evidence="9 10">
    <name type="scientific">Anaerobaca lacustris</name>
    <dbReference type="NCBI Taxonomy" id="3044600"/>
    <lineage>
        <taxon>Bacteria</taxon>
        <taxon>Pseudomonadati</taxon>
        <taxon>Planctomycetota</taxon>
        <taxon>Phycisphaerae</taxon>
        <taxon>Sedimentisphaerales</taxon>
        <taxon>Anaerobacaceae</taxon>
        <taxon>Anaerobaca</taxon>
    </lineage>
</organism>
<dbReference type="PANTHER" id="PTHR43226">
    <property type="entry name" value="XAA-PRO AMINOPEPTIDASE 3"/>
    <property type="match status" value="1"/>
</dbReference>
<comment type="catalytic activity">
    <reaction evidence="1">
        <text>Release of any N-terminal amino acid, including proline, that is linked to proline, even from a dipeptide or tripeptide.</text>
        <dbReference type="EC" id="3.4.11.9"/>
    </reaction>
</comment>
<dbReference type="Pfam" id="PF05195">
    <property type="entry name" value="AMP_N"/>
    <property type="match status" value="1"/>
</dbReference>
<proteinExistence type="inferred from homology"/>
<gene>
    <name evidence="9" type="ORF">QJ522_12400</name>
</gene>
<dbReference type="InterPro" id="IPR036005">
    <property type="entry name" value="Creatinase/aminopeptidase-like"/>
</dbReference>
<feature type="domain" description="Aminopeptidase P N-terminal" evidence="8">
    <location>
        <begin position="2"/>
        <end position="133"/>
    </location>
</feature>